<reference evidence="1 2" key="1">
    <citation type="submission" date="2018-01" db="EMBL/GenBank/DDBJ databases">
        <title>Saezia sanguinis gen. nov., sp. nov., in the order Burkholderiales isolated from human blood.</title>
        <authorList>
            <person name="Medina-Pascual M.J."/>
            <person name="Valdezate S."/>
            <person name="Monzon S."/>
            <person name="Cuesta I."/>
            <person name="Carrasco G."/>
            <person name="Villalon P."/>
            <person name="Saez-Nieto J.A."/>
        </authorList>
    </citation>
    <scope>NUCLEOTIDE SEQUENCE [LARGE SCALE GENOMIC DNA]</scope>
    <source>
        <strain evidence="1 2">CNM695-12</strain>
    </source>
</reference>
<proteinExistence type="predicted"/>
<comment type="caution">
    <text evidence="1">The sequence shown here is derived from an EMBL/GenBank/DDBJ whole genome shotgun (WGS) entry which is preliminary data.</text>
</comment>
<dbReference type="RefSeq" id="WP_126977464.1">
    <property type="nucleotide sequence ID" value="NZ_PQSP01000001.1"/>
</dbReference>
<dbReference type="EMBL" id="PQSP01000001">
    <property type="protein sequence ID" value="RUS67790.1"/>
    <property type="molecule type" value="Genomic_DNA"/>
</dbReference>
<protein>
    <recommendedName>
        <fullName evidence="3">Immunity protein 63 domain-containing protein</fullName>
    </recommendedName>
</protein>
<evidence type="ECO:0000313" key="1">
    <source>
        <dbReference type="EMBL" id="RUS67790.1"/>
    </source>
</evidence>
<dbReference type="Proteomes" id="UP000286947">
    <property type="component" value="Unassembled WGS sequence"/>
</dbReference>
<gene>
    <name evidence="1" type="ORF">CUZ56_00267</name>
</gene>
<name>A0A433SGF6_9BURK</name>
<evidence type="ECO:0000313" key="2">
    <source>
        <dbReference type="Proteomes" id="UP000286947"/>
    </source>
</evidence>
<accession>A0A433SGF6</accession>
<organism evidence="1 2">
    <name type="scientific">Saezia sanguinis</name>
    <dbReference type="NCBI Taxonomy" id="1965230"/>
    <lineage>
        <taxon>Bacteria</taxon>
        <taxon>Pseudomonadati</taxon>
        <taxon>Pseudomonadota</taxon>
        <taxon>Betaproteobacteria</taxon>
        <taxon>Burkholderiales</taxon>
        <taxon>Saeziaceae</taxon>
        <taxon>Saezia</taxon>
    </lineage>
</organism>
<dbReference type="AlphaFoldDB" id="A0A433SGF6"/>
<evidence type="ECO:0008006" key="3">
    <source>
        <dbReference type="Google" id="ProtNLM"/>
    </source>
</evidence>
<keyword evidence="2" id="KW-1185">Reference proteome</keyword>
<sequence>MMKNIYQQEIKSRLLQLREELRSLSVPDNHYSLGHVLDERTCLIERNGAWLVFYSERGRMEDLHTFSSFDEARKFILMILNS</sequence>
<dbReference type="OrthoDB" id="8779545at2"/>